<sequence>MRTCPKAEIWVFRLLEQNGMEQEKKQVVQMAEYIDTMEENIVKNLLIIDRMMLGAKAPNYDAYG</sequence>
<reference evidence="1" key="2">
    <citation type="submission" date="2021-04" db="EMBL/GenBank/DDBJ databases">
        <authorList>
            <person name="Gilroy R."/>
        </authorList>
    </citation>
    <scope>NUCLEOTIDE SEQUENCE</scope>
    <source>
        <strain evidence="1">ChiW19-954</strain>
    </source>
</reference>
<dbReference type="Proteomes" id="UP000823890">
    <property type="component" value="Unassembled WGS sequence"/>
</dbReference>
<feature type="non-terminal residue" evidence="1">
    <location>
        <position position="64"/>
    </location>
</feature>
<evidence type="ECO:0000313" key="1">
    <source>
        <dbReference type="EMBL" id="HJC34297.1"/>
    </source>
</evidence>
<protein>
    <submittedName>
        <fullName evidence="1">Uncharacterized protein</fullName>
    </submittedName>
</protein>
<comment type="caution">
    <text evidence="1">The sequence shown here is derived from an EMBL/GenBank/DDBJ whole genome shotgun (WGS) entry which is preliminary data.</text>
</comment>
<dbReference type="EMBL" id="DWWO01000086">
    <property type="protein sequence ID" value="HJC34297.1"/>
    <property type="molecule type" value="Genomic_DNA"/>
</dbReference>
<accession>A0A9D2NM75</accession>
<name>A0A9D2NM75_9FIRM</name>
<reference evidence="1" key="1">
    <citation type="journal article" date="2021" name="PeerJ">
        <title>Extensive microbial diversity within the chicken gut microbiome revealed by metagenomics and culture.</title>
        <authorList>
            <person name="Gilroy R."/>
            <person name="Ravi A."/>
            <person name="Getino M."/>
            <person name="Pursley I."/>
            <person name="Horton D.L."/>
            <person name="Alikhan N.F."/>
            <person name="Baker D."/>
            <person name="Gharbi K."/>
            <person name="Hall N."/>
            <person name="Watson M."/>
            <person name="Adriaenssens E.M."/>
            <person name="Foster-Nyarko E."/>
            <person name="Jarju S."/>
            <person name="Secka A."/>
            <person name="Antonio M."/>
            <person name="Oren A."/>
            <person name="Chaudhuri R.R."/>
            <person name="La Ragione R."/>
            <person name="Hildebrand F."/>
            <person name="Pallen M.J."/>
        </authorList>
    </citation>
    <scope>NUCLEOTIDE SEQUENCE</scope>
    <source>
        <strain evidence="1">ChiW19-954</strain>
    </source>
</reference>
<evidence type="ECO:0000313" key="2">
    <source>
        <dbReference type="Proteomes" id="UP000823890"/>
    </source>
</evidence>
<gene>
    <name evidence="1" type="ORF">H9758_06835</name>
</gene>
<proteinExistence type="predicted"/>
<organism evidence="1 2">
    <name type="scientific">Candidatus Mediterraneibacter faecipullorum</name>
    <dbReference type="NCBI Taxonomy" id="2838670"/>
    <lineage>
        <taxon>Bacteria</taxon>
        <taxon>Bacillati</taxon>
        <taxon>Bacillota</taxon>
        <taxon>Clostridia</taxon>
        <taxon>Lachnospirales</taxon>
        <taxon>Lachnospiraceae</taxon>
        <taxon>Mediterraneibacter</taxon>
    </lineage>
</organism>
<dbReference type="AlphaFoldDB" id="A0A9D2NM75"/>